<evidence type="ECO:0000313" key="9">
    <source>
        <dbReference type="Proteomes" id="UP000315295"/>
    </source>
</evidence>
<dbReference type="GO" id="GO:0016567">
    <property type="term" value="P:protein ubiquitination"/>
    <property type="evidence" value="ECO:0007669"/>
    <property type="project" value="UniProtKB-UniRule"/>
</dbReference>
<feature type="compositionally biased region" description="Basic and acidic residues" evidence="5">
    <location>
        <begin position="1"/>
        <end position="10"/>
    </location>
</feature>
<dbReference type="SUPFAM" id="SSF54695">
    <property type="entry name" value="POZ domain"/>
    <property type="match status" value="1"/>
</dbReference>
<reference evidence="8 9" key="1">
    <citation type="journal article" date="2019" name="G3 (Bethesda)">
        <title>Sequencing of a Wild Apple (Malus baccata) Genome Unravels the Differences Between Cultivated and Wild Apple Species Regarding Disease Resistance and Cold Tolerance.</title>
        <authorList>
            <person name="Chen X."/>
        </authorList>
    </citation>
    <scope>NUCLEOTIDE SEQUENCE [LARGE SCALE GENOMIC DNA]</scope>
    <source>
        <strain evidence="9">cv. Shandingzi</strain>
        <tissue evidence="8">Leaves</tissue>
    </source>
</reference>
<comment type="pathway">
    <text evidence="1 4">Protein modification; protein ubiquitination.</text>
</comment>
<name>A0A540KU61_MALBA</name>
<proteinExistence type="inferred from homology"/>
<dbReference type="GO" id="GO:0006511">
    <property type="term" value="P:ubiquitin-dependent protein catabolic process"/>
    <property type="evidence" value="ECO:0007669"/>
    <property type="project" value="InterPro"/>
</dbReference>
<dbReference type="InterPro" id="IPR036296">
    <property type="entry name" value="SKP1-like_dim_sf"/>
</dbReference>
<organism evidence="8 9">
    <name type="scientific">Malus baccata</name>
    <name type="common">Siberian crab apple</name>
    <name type="synonym">Pyrus baccata</name>
    <dbReference type="NCBI Taxonomy" id="106549"/>
    <lineage>
        <taxon>Eukaryota</taxon>
        <taxon>Viridiplantae</taxon>
        <taxon>Streptophyta</taxon>
        <taxon>Embryophyta</taxon>
        <taxon>Tracheophyta</taxon>
        <taxon>Spermatophyta</taxon>
        <taxon>Magnoliopsida</taxon>
        <taxon>eudicotyledons</taxon>
        <taxon>Gunneridae</taxon>
        <taxon>Pentapetalae</taxon>
        <taxon>rosids</taxon>
        <taxon>fabids</taxon>
        <taxon>Rosales</taxon>
        <taxon>Rosaceae</taxon>
        <taxon>Amygdaloideae</taxon>
        <taxon>Maleae</taxon>
        <taxon>Malus</taxon>
    </lineage>
</organism>
<dbReference type="SUPFAM" id="SSF81382">
    <property type="entry name" value="Skp1 dimerisation domain-like"/>
    <property type="match status" value="1"/>
</dbReference>
<feature type="domain" description="SKP1 component dimerisation" evidence="6">
    <location>
        <begin position="155"/>
        <end position="200"/>
    </location>
</feature>
<evidence type="ECO:0000256" key="4">
    <source>
        <dbReference type="PIRNR" id="PIRNR028729"/>
    </source>
</evidence>
<keyword evidence="9" id="KW-1185">Reference proteome</keyword>
<dbReference type="Pfam" id="PF03931">
    <property type="entry name" value="Skp1_POZ"/>
    <property type="match status" value="1"/>
</dbReference>
<evidence type="ECO:0000256" key="2">
    <source>
        <dbReference type="ARBA" id="ARBA00009993"/>
    </source>
</evidence>
<dbReference type="Proteomes" id="UP000315295">
    <property type="component" value="Unassembled WGS sequence"/>
</dbReference>
<dbReference type="InterPro" id="IPR016897">
    <property type="entry name" value="SKP1"/>
</dbReference>
<accession>A0A540KU61</accession>
<evidence type="ECO:0000313" key="8">
    <source>
        <dbReference type="EMBL" id="TQD77748.1"/>
    </source>
</evidence>
<dbReference type="SMART" id="SM00512">
    <property type="entry name" value="Skp1"/>
    <property type="match status" value="1"/>
</dbReference>
<dbReference type="AlphaFoldDB" id="A0A540KU61"/>
<dbReference type="Gene3D" id="3.30.710.10">
    <property type="entry name" value="Potassium Channel Kv1.1, Chain A"/>
    <property type="match status" value="1"/>
</dbReference>
<dbReference type="InterPro" id="IPR016072">
    <property type="entry name" value="Skp1_comp_dimer"/>
</dbReference>
<gene>
    <name evidence="8" type="ORF">C1H46_036733</name>
</gene>
<dbReference type="PANTHER" id="PTHR11165">
    <property type="entry name" value="SKP1"/>
    <property type="match status" value="1"/>
</dbReference>
<keyword evidence="3 4" id="KW-0833">Ubl conjugation pathway</keyword>
<evidence type="ECO:0000256" key="5">
    <source>
        <dbReference type="SAM" id="MobiDB-lite"/>
    </source>
</evidence>
<evidence type="ECO:0000256" key="3">
    <source>
        <dbReference type="ARBA" id="ARBA00022786"/>
    </source>
</evidence>
<sequence length="207" mass="23297">MSTEEKKIEDPASSASATEENKSEASASASASASEAPSTTENDGAEKKKISLKTSDGEVFEIDGDIAMQFQTVKSFFQDEGVGDMVMPVPNVHSAELVNIIDFCTKTQHLHRKVEHDEAWRKELRKISTDFVRELTTERVMELILAADFLHVDLLLEVLNQTVADRIKNKSVEHVRKLFGVESDYTPEEEQKLREEYAWAFEGVDED</sequence>
<protein>
    <recommendedName>
        <fullName evidence="4">SKP1-like protein</fullName>
    </recommendedName>
</protein>
<dbReference type="InterPro" id="IPR001232">
    <property type="entry name" value="SKP1-like"/>
</dbReference>
<dbReference type="UniPathway" id="UPA00143"/>
<feature type="domain" description="SKP1 component POZ" evidence="7">
    <location>
        <begin position="48"/>
        <end position="107"/>
    </location>
</feature>
<comment type="subunit">
    <text evidence="4">Part of a SCF (SKP1-cullin-F-box) protein ligase complex.</text>
</comment>
<evidence type="ECO:0000259" key="7">
    <source>
        <dbReference type="Pfam" id="PF03931"/>
    </source>
</evidence>
<comment type="similarity">
    <text evidence="2 4">Belongs to the SKP1 family.</text>
</comment>
<evidence type="ECO:0000256" key="1">
    <source>
        <dbReference type="ARBA" id="ARBA00004906"/>
    </source>
</evidence>
<comment type="function">
    <text evidence="4">Involved in ubiquitination and subsequent proteasomal degradation of target proteins. Together with CUL1, RBX1 and a F-box protein, it forms a SCF E3 ubiquitin ligase complex. The functional specificity of this complex depends on the type of F-box protein. In the SCF complex, it serves as an adapter that links the F-box protein to CUL1.</text>
</comment>
<dbReference type="STRING" id="106549.A0A540KU61"/>
<dbReference type="InterPro" id="IPR011333">
    <property type="entry name" value="SKP1/BTB/POZ_sf"/>
</dbReference>
<dbReference type="PIRSF" id="PIRSF028729">
    <property type="entry name" value="E3_ubiquit_lig_SCF_Skp"/>
    <property type="match status" value="1"/>
</dbReference>
<dbReference type="GO" id="GO:0009867">
    <property type="term" value="P:jasmonic acid mediated signaling pathway"/>
    <property type="evidence" value="ECO:0007669"/>
    <property type="project" value="UniProtKB-ARBA"/>
</dbReference>
<feature type="compositionally biased region" description="Low complexity" evidence="5">
    <location>
        <begin position="12"/>
        <end position="41"/>
    </location>
</feature>
<dbReference type="InterPro" id="IPR016073">
    <property type="entry name" value="Skp1_comp_POZ"/>
</dbReference>
<dbReference type="EMBL" id="VIEB01000945">
    <property type="protein sequence ID" value="TQD77748.1"/>
    <property type="molecule type" value="Genomic_DNA"/>
</dbReference>
<comment type="caution">
    <text evidence="8">The sequence shown here is derived from an EMBL/GenBank/DDBJ whole genome shotgun (WGS) entry which is preliminary data.</text>
</comment>
<dbReference type="Pfam" id="PF01466">
    <property type="entry name" value="Skp1"/>
    <property type="match status" value="1"/>
</dbReference>
<evidence type="ECO:0000259" key="6">
    <source>
        <dbReference type="Pfam" id="PF01466"/>
    </source>
</evidence>
<feature type="region of interest" description="Disordered" evidence="5">
    <location>
        <begin position="1"/>
        <end position="50"/>
    </location>
</feature>